<reference evidence="2" key="1">
    <citation type="submission" date="2020-03" db="EMBL/GenBank/DDBJ databases">
        <authorList>
            <person name="Weist P."/>
        </authorList>
    </citation>
    <scope>NUCLEOTIDE SEQUENCE</scope>
</reference>
<feature type="compositionally biased region" description="Basic and acidic residues" evidence="1">
    <location>
        <begin position="81"/>
        <end position="93"/>
    </location>
</feature>
<dbReference type="Proteomes" id="UP001153269">
    <property type="component" value="Unassembled WGS sequence"/>
</dbReference>
<dbReference type="EMBL" id="CADEAL010001958">
    <property type="protein sequence ID" value="CAB1436942.1"/>
    <property type="molecule type" value="Genomic_DNA"/>
</dbReference>
<protein>
    <submittedName>
        <fullName evidence="2">Uncharacterized protein</fullName>
    </submittedName>
</protein>
<name>A0A9N7YSZ7_PLEPL</name>
<accession>A0A9N7YSZ7</accession>
<feature type="compositionally biased region" description="Basic and acidic residues" evidence="1">
    <location>
        <begin position="42"/>
        <end position="56"/>
    </location>
</feature>
<feature type="region of interest" description="Disordered" evidence="1">
    <location>
        <begin position="34"/>
        <end position="93"/>
    </location>
</feature>
<sequence>MSFLRLLLTLDHEGRVEWKCFLQNQNSLQGLHIPSGFGVNQEELKDTAGDRDDHPSPEGLDFSPLETVRSSEVVSPQFDFSPHEDDRSSQGWY</sequence>
<keyword evidence="3" id="KW-1185">Reference proteome</keyword>
<evidence type="ECO:0000256" key="1">
    <source>
        <dbReference type="SAM" id="MobiDB-lite"/>
    </source>
</evidence>
<gene>
    <name evidence="2" type="ORF">PLEPLA_LOCUS24975</name>
</gene>
<proteinExistence type="predicted"/>
<evidence type="ECO:0000313" key="3">
    <source>
        <dbReference type="Proteomes" id="UP001153269"/>
    </source>
</evidence>
<dbReference type="AlphaFoldDB" id="A0A9N7YSZ7"/>
<organism evidence="2 3">
    <name type="scientific">Pleuronectes platessa</name>
    <name type="common">European plaice</name>
    <dbReference type="NCBI Taxonomy" id="8262"/>
    <lineage>
        <taxon>Eukaryota</taxon>
        <taxon>Metazoa</taxon>
        <taxon>Chordata</taxon>
        <taxon>Craniata</taxon>
        <taxon>Vertebrata</taxon>
        <taxon>Euteleostomi</taxon>
        <taxon>Actinopterygii</taxon>
        <taxon>Neopterygii</taxon>
        <taxon>Teleostei</taxon>
        <taxon>Neoteleostei</taxon>
        <taxon>Acanthomorphata</taxon>
        <taxon>Carangaria</taxon>
        <taxon>Pleuronectiformes</taxon>
        <taxon>Pleuronectoidei</taxon>
        <taxon>Pleuronectidae</taxon>
        <taxon>Pleuronectes</taxon>
    </lineage>
</organism>
<comment type="caution">
    <text evidence="2">The sequence shown here is derived from an EMBL/GenBank/DDBJ whole genome shotgun (WGS) entry which is preliminary data.</text>
</comment>
<evidence type="ECO:0000313" key="2">
    <source>
        <dbReference type="EMBL" id="CAB1436942.1"/>
    </source>
</evidence>